<feature type="compositionally biased region" description="Acidic residues" evidence="1">
    <location>
        <begin position="257"/>
        <end position="288"/>
    </location>
</feature>
<evidence type="ECO:0000313" key="2">
    <source>
        <dbReference type="EMBL" id="GBG76514.1"/>
    </source>
</evidence>
<evidence type="ECO:0000313" key="3">
    <source>
        <dbReference type="Proteomes" id="UP000265515"/>
    </source>
</evidence>
<feature type="region of interest" description="Disordered" evidence="1">
    <location>
        <begin position="115"/>
        <end position="178"/>
    </location>
</feature>
<dbReference type="Proteomes" id="UP000265515">
    <property type="component" value="Unassembled WGS sequence"/>
</dbReference>
<proteinExistence type="predicted"/>
<comment type="caution">
    <text evidence="2">The sequence shown here is derived from an EMBL/GenBank/DDBJ whole genome shotgun (WGS) entry which is preliminary data.</text>
</comment>
<name>A0A388L2G2_CHABU</name>
<feature type="compositionally biased region" description="Acidic residues" evidence="1">
    <location>
        <begin position="126"/>
        <end position="136"/>
    </location>
</feature>
<evidence type="ECO:0008006" key="4">
    <source>
        <dbReference type="Google" id="ProtNLM"/>
    </source>
</evidence>
<reference evidence="2 3" key="1">
    <citation type="journal article" date="2018" name="Cell">
        <title>The Chara Genome: Secondary Complexity and Implications for Plant Terrestrialization.</title>
        <authorList>
            <person name="Nishiyama T."/>
            <person name="Sakayama H."/>
            <person name="Vries J.D."/>
            <person name="Buschmann H."/>
            <person name="Saint-Marcoux D."/>
            <person name="Ullrich K.K."/>
            <person name="Haas F.B."/>
            <person name="Vanderstraeten L."/>
            <person name="Becker D."/>
            <person name="Lang D."/>
            <person name="Vosolsobe S."/>
            <person name="Rombauts S."/>
            <person name="Wilhelmsson P.K.I."/>
            <person name="Janitza P."/>
            <person name="Kern R."/>
            <person name="Heyl A."/>
            <person name="Rumpler F."/>
            <person name="Villalobos L.I.A.C."/>
            <person name="Clay J.M."/>
            <person name="Skokan R."/>
            <person name="Toyoda A."/>
            <person name="Suzuki Y."/>
            <person name="Kagoshima H."/>
            <person name="Schijlen E."/>
            <person name="Tajeshwar N."/>
            <person name="Catarino B."/>
            <person name="Hetherington A.J."/>
            <person name="Saltykova A."/>
            <person name="Bonnot C."/>
            <person name="Breuninger H."/>
            <person name="Symeonidi A."/>
            <person name="Radhakrishnan G.V."/>
            <person name="Van Nieuwerburgh F."/>
            <person name="Deforce D."/>
            <person name="Chang C."/>
            <person name="Karol K.G."/>
            <person name="Hedrich R."/>
            <person name="Ulvskov P."/>
            <person name="Glockner G."/>
            <person name="Delwiche C.F."/>
            <person name="Petrasek J."/>
            <person name="Van de Peer Y."/>
            <person name="Friml J."/>
            <person name="Beilby M."/>
            <person name="Dolan L."/>
            <person name="Kohara Y."/>
            <person name="Sugano S."/>
            <person name="Fujiyama A."/>
            <person name="Delaux P.-M."/>
            <person name="Quint M."/>
            <person name="TheiBen G."/>
            <person name="Hagemann M."/>
            <person name="Harholt J."/>
            <person name="Dunand C."/>
            <person name="Zachgo S."/>
            <person name="Langdale J."/>
            <person name="Maumus F."/>
            <person name="Straeten D.V.D."/>
            <person name="Gould S.B."/>
            <person name="Rensing S.A."/>
        </authorList>
    </citation>
    <scope>NUCLEOTIDE SEQUENCE [LARGE SCALE GENOMIC DNA]</scope>
    <source>
        <strain evidence="2 3">S276</strain>
    </source>
</reference>
<accession>A0A388L2G2</accession>
<dbReference type="AlphaFoldDB" id="A0A388L2G2"/>
<keyword evidence="3" id="KW-1185">Reference proteome</keyword>
<dbReference type="EMBL" id="BFEA01000246">
    <property type="protein sequence ID" value="GBG76514.1"/>
    <property type="molecule type" value="Genomic_DNA"/>
</dbReference>
<protein>
    <recommendedName>
        <fullName evidence="4">HAT C-terminal dimerisation domain-containing protein</fullName>
    </recommendedName>
</protein>
<gene>
    <name evidence="2" type="ORF">CBR_g22262</name>
</gene>
<dbReference type="Gramene" id="GBG76514">
    <property type="protein sequence ID" value="GBG76514"/>
    <property type="gene ID" value="CBR_g22262"/>
</dbReference>
<organism evidence="2 3">
    <name type="scientific">Chara braunii</name>
    <name type="common">Braun's stonewort</name>
    <dbReference type="NCBI Taxonomy" id="69332"/>
    <lineage>
        <taxon>Eukaryota</taxon>
        <taxon>Viridiplantae</taxon>
        <taxon>Streptophyta</taxon>
        <taxon>Charophyceae</taxon>
        <taxon>Charales</taxon>
        <taxon>Characeae</taxon>
        <taxon>Chara</taxon>
    </lineage>
</organism>
<evidence type="ECO:0000256" key="1">
    <source>
        <dbReference type="SAM" id="MobiDB-lite"/>
    </source>
</evidence>
<feature type="compositionally biased region" description="Basic and acidic residues" evidence="1">
    <location>
        <begin position="246"/>
        <end position="256"/>
    </location>
</feature>
<sequence>MDFVHSKRRNNLKPETLEKFVYIHWNMQLLHVAKNIGANDEGYVDLWSSFFEAIPEPDENDGSILKGLGDEAEKADEEMVRQSSFVKIPKQRILKKLEDEEDECTDDSDLDDELWKGKCGLSDETSSAEEEEERDSDFELRAQPSVLGSTYVGRREAAGSGERSSPWSLHRSDGKVSPNTILSLTLSSITWTRISSCCCKVLRLMKMRRRPTMQSEAVLKVEEVALQEEGDDRVQPKEAEEADLQEVEHHKEAEEKDQQEDKDDMEQQQDEEMEHEKEDEEVEHEEDE</sequence>
<feature type="region of interest" description="Disordered" evidence="1">
    <location>
        <begin position="227"/>
        <end position="288"/>
    </location>
</feature>